<dbReference type="AlphaFoldDB" id="A0A345UHF1"/>
<evidence type="ECO:0000313" key="9">
    <source>
        <dbReference type="EMBL" id="AXI99902.1"/>
    </source>
</evidence>
<dbReference type="Proteomes" id="UP000254808">
    <property type="component" value="Chromosome"/>
</dbReference>
<feature type="transmembrane region" description="Helical" evidence="7">
    <location>
        <begin position="69"/>
        <end position="92"/>
    </location>
</feature>
<feature type="domain" description="Na+/H+ antiporter MnhB subunit-related protein" evidence="8">
    <location>
        <begin position="5"/>
        <end position="127"/>
    </location>
</feature>
<feature type="transmembrane region" description="Helical" evidence="7">
    <location>
        <begin position="112"/>
        <end position="133"/>
    </location>
</feature>
<organism evidence="9 10">
    <name type="scientific">Cyclonatronum proteinivorum</name>
    <dbReference type="NCBI Taxonomy" id="1457365"/>
    <lineage>
        <taxon>Bacteria</taxon>
        <taxon>Pseudomonadati</taxon>
        <taxon>Balneolota</taxon>
        <taxon>Balneolia</taxon>
        <taxon>Balneolales</taxon>
        <taxon>Cyclonatronaceae</taxon>
        <taxon>Cyclonatronum</taxon>
    </lineage>
</organism>
<evidence type="ECO:0000256" key="2">
    <source>
        <dbReference type="ARBA" id="ARBA00009425"/>
    </source>
</evidence>
<evidence type="ECO:0000259" key="8">
    <source>
        <dbReference type="Pfam" id="PF04039"/>
    </source>
</evidence>
<dbReference type="PANTHER" id="PTHR33932">
    <property type="entry name" value="NA(+)/H(+) ANTIPORTER SUBUNIT B"/>
    <property type="match status" value="1"/>
</dbReference>
<feature type="transmembrane region" description="Helical" evidence="7">
    <location>
        <begin position="35"/>
        <end position="57"/>
    </location>
</feature>
<evidence type="ECO:0000256" key="5">
    <source>
        <dbReference type="ARBA" id="ARBA00022989"/>
    </source>
</evidence>
<feature type="transmembrane region" description="Helical" evidence="7">
    <location>
        <begin position="12"/>
        <end position="29"/>
    </location>
</feature>
<dbReference type="PANTHER" id="PTHR33932:SF4">
    <property type="entry name" value="NA(+)_H(+) ANTIPORTER SUBUNIT B"/>
    <property type="match status" value="1"/>
</dbReference>
<keyword evidence="6 7" id="KW-0472">Membrane</keyword>
<dbReference type="EMBL" id="CP027806">
    <property type="protein sequence ID" value="AXI99902.1"/>
    <property type="molecule type" value="Genomic_DNA"/>
</dbReference>
<gene>
    <name evidence="9" type="ORF">CYPRO_0618</name>
</gene>
<dbReference type="InterPro" id="IPR007182">
    <property type="entry name" value="MnhB"/>
</dbReference>
<evidence type="ECO:0000256" key="4">
    <source>
        <dbReference type="ARBA" id="ARBA00022692"/>
    </source>
</evidence>
<sequence length="137" mass="14874">MNSMILRTATRLLFPLLLIFSVFLFFRGHNEPGGGFIGGLVGAAAFVLFAIAFGTEVTRKLLRMDPRVMVGWGLFLALVSGIMSMIAGDAFFTGQWALPVVFGNELHVGTPLIFDIGVYLVVVGFTLAVIFALEEED</sequence>
<dbReference type="GO" id="GO:0005886">
    <property type="term" value="C:plasma membrane"/>
    <property type="evidence" value="ECO:0007669"/>
    <property type="project" value="UniProtKB-SubCell"/>
</dbReference>
<reference evidence="9 10" key="1">
    <citation type="submission" date="2018-03" db="EMBL/GenBank/DDBJ databases">
        <title>Phenotypic and genomic properties of Cyclonatronum proteinivorum gen. nov., sp. nov., a haloalkaliphilic bacteroidete from soda lakes possessing Na+-translocating rhodopsin.</title>
        <authorList>
            <person name="Toshchakov S.V."/>
            <person name="Korzhenkov A."/>
            <person name="Samarov N.I."/>
            <person name="Kublanov I.V."/>
            <person name="Muntyan M.S."/>
            <person name="Sorokin D.Y."/>
        </authorList>
    </citation>
    <scope>NUCLEOTIDE SEQUENCE [LARGE SCALE GENOMIC DNA]</scope>
    <source>
        <strain evidence="9 10">Omega</strain>
    </source>
</reference>
<accession>A0A345UHF1</accession>
<evidence type="ECO:0000256" key="7">
    <source>
        <dbReference type="SAM" id="Phobius"/>
    </source>
</evidence>
<dbReference type="Pfam" id="PF04039">
    <property type="entry name" value="MnhB"/>
    <property type="match status" value="1"/>
</dbReference>
<evidence type="ECO:0000313" key="10">
    <source>
        <dbReference type="Proteomes" id="UP000254808"/>
    </source>
</evidence>
<evidence type="ECO:0000256" key="6">
    <source>
        <dbReference type="ARBA" id="ARBA00023136"/>
    </source>
</evidence>
<comment type="subcellular location">
    <subcellularLocation>
        <location evidence="1">Cell membrane</location>
        <topology evidence="1">Multi-pass membrane protein</topology>
    </subcellularLocation>
</comment>
<dbReference type="KEGG" id="cprv:CYPRO_0618"/>
<keyword evidence="5 7" id="KW-1133">Transmembrane helix</keyword>
<protein>
    <submittedName>
        <fullName evidence="9">Multisubunit sodium/proton antiporter, MrpB subunit</fullName>
    </submittedName>
</protein>
<dbReference type="InterPro" id="IPR050622">
    <property type="entry name" value="CPA3_antiporter_subunitB"/>
</dbReference>
<keyword evidence="3" id="KW-1003">Cell membrane</keyword>
<evidence type="ECO:0000256" key="1">
    <source>
        <dbReference type="ARBA" id="ARBA00004651"/>
    </source>
</evidence>
<dbReference type="OrthoDB" id="9798859at2"/>
<keyword evidence="10" id="KW-1185">Reference proteome</keyword>
<name>A0A345UHF1_9BACT</name>
<dbReference type="NCBIfam" id="NF009163">
    <property type="entry name" value="PRK12509.1"/>
    <property type="match status" value="1"/>
</dbReference>
<evidence type="ECO:0000256" key="3">
    <source>
        <dbReference type="ARBA" id="ARBA00022475"/>
    </source>
</evidence>
<keyword evidence="4 7" id="KW-0812">Transmembrane</keyword>
<proteinExistence type="inferred from homology"/>
<dbReference type="RefSeq" id="WP_114983230.1">
    <property type="nucleotide sequence ID" value="NZ_CP027806.1"/>
</dbReference>
<comment type="similarity">
    <text evidence="2">Belongs to the CPA3 antiporters (TC 2.A.63) subunit B family.</text>
</comment>